<feature type="chain" id="PRO_5046801426" description="Thioredoxin family protein" evidence="2">
    <location>
        <begin position="19"/>
        <end position="140"/>
    </location>
</feature>
<dbReference type="EMBL" id="CP116221">
    <property type="protein sequence ID" value="WCO02914.1"/>
    <property type="molecule type" value="Genomic_DNA"/>
</dbReference>
<keyword evidence="4" id="KW-1185">Reference proteome</keyword>
<dbReference type="RefSeq" id="WP_249995631.1">
    <property type="nucleotide sequence ID" value="NZ_CP116221.1"/>
</dbReference>
<name>A0ABY7S169_9FLAO</name>
<evidence type="ECO:0000256" key="1">
    <source>
        <dbReference type="ARBA" id="ARBA00022729"/>
    </source>
</evidence>
<gene>
    <name evidence="3" type="ORF">MUN68_005330</name>
</gene>
<evidence type="ECO:0000256" key="2">
    <source>
        <dbReference type="SAM" id="SignalP"/>
    </source>
</evidence>
<dbReference type="Proteomes" id="UP001202717">
    <property type="component" value="Chromosome"/>
</dbReference>
<dbReference type="SUPFAM" id="SSF52833">
    <property type="entry name" value="Thioredoxin-like"/>
    <property type="match status" value="1"/>
</dbReference>
<evidence type="ECO:0008006" key="5">
    <source>
        <dbReference type="Google" id="ProtNLM"/>
    </source>
</evidence>
<reference evidence="3 4" key="1">
    <citation type="submission" date="2023-01" db="EMBL/GenBank/DDBJ databases">
        <title>Psychroserpens ponticola sp. nov., isolated from seawater.</title>
        <authorList>
            <person name="Kristyanto S."/>
            <person name="Jung J."/>
            <person name="Kim J.M."/>
            <person name="Jeon C.O."/>
        </authorList>
    </citation>
    <scope>NUCLEOTIDE SEQUENCE [LARGE SCALE GENOMIC DNA]</scope>
    <source>
        <strain evidence="3 4">MSW6</strain>
    </source>
</reference>
<keyword evidence="1 2" id="KW-0732">Signal</keyword>
<feature type="signal peptide" evidence="2">
    <location>
        <begin position="1"/>
        <end position="18"/>
    </location>
</feature>
<dbReference type="PANTHER" id="PTHR15337">
    <property type="entry name" value="ANTERIOR GRADIENT PROTEIN-RELATED"/>
    <property type="match status" value="1"/>
</dbReference>
<organism evidence="3 4">
    <name type="scientific">Psychroserpens ponticola</name>
    <dbReference type="NCBI Taxonomy" id="2932268"/>
    <lineage>
        <taxon>Bacteria</taxon>
        <taxon>Pseudomonadati</taxon>
        <taxon>Bacteroidota</taxon>
        <taxon>Flavobacteriia</taxon>
        <taxon>Flavobacteriales</taxon>
        <taxon>Flavobacteriaceae</taxon>
        <taxon>Psychroserpens</taxon>
    </lineage>
</organism>
<proteinExistence type="predicted"/>
<dbReference type="InterPro" id="IPR036249">
    <property type="entry name" value="Thioredoxin-like_sf"/>
</dbReference>
<dbReference type="InterPro" id="IPR051099">
    <property type="entry name" value="AGR/TXD"/>
</dbReference>
<accession>A0ABY7S169</accession>
<protein>
    <recommendedName>
        <fullName evidence="5">Thioredoxin family protein</fullName>
    </recommendedName>
</protein>
<evidence type="ECO:0000313" key="3">
    <source>
        <dbReference type="EMBL" id="WCO02914.1"/>
    </source>
</evidence>
<dbReference type="Gene3D" id="3.40.30.10">
    <property type="entry name" value="Glutaredoxin"/>
    <property type="match status" value="1"/>
</dbReference>
<dbReference type="PANTHER" id="PTHR15337:SF11">
    <property type="entry name" value="THIOREDOXIN DOMAIN-CONTAINING PROTEIN"/>
    <property type="match status" value="1"/>
</dbReference>
<evidence type="ECO:0000313" key="4">
    <source>
        <dbReference type="Proteomes" id="UP001202717"/>
    </source>
</evidence>
<sequence>MKKIAIIILLIVSVNLSAQTNTQNWFTDYKKAIKTSETLKNPILVFVTDNSTNENYTVLQDEVFNSDQFKKYSSSFVLLKLDISADDYNKRLAAHYTKSKIVPALVLIDEKGNTIEKALTEINSKTVSEFMTFLKTKTKY</sequence>